<dbReference type="EMBL" id="JACBKZ010000014">
    <property type="protein sequence ID" value="KAF5932626.1"/>
    <property type="molecule type" value="Genomic_DNA"/>
</dbReference>
<protein>
    <submittedName>
        <fullName evidence="2">Uncharacterized protein</fullName>
    </submittedName>
</protein>
<organism evidence="2 3">
    <name type="scientific">Camellia sinensis</name>
    <name type="common">Tea plant</name>
    <name type="synonym">Thea sinensis</name>
    <dbReference type="NCBI Taxonomy" id="4442"/>
    <lineage>
        <taxon>Eukaryota</taxon>
        <taxon>Viridiplantae</taxon>
        <taxon>Streptophyta</taxon>
        <taxon>Embryophyta</taxon>
        <taxon>Tracheophyta</taxon>
        <taxon>Spermatophyta</taxon>
        <taxon>Magnoliopsida</taxon>
        <taxon>eudicotyledons</taxon>
        <taxon>Gunneridae</taxon>
        <taxon>Pentapetalae</taxon>
        <taxon>asterids</taxon>
        <taxon>Ericales</taxon>
        <taxon>Theaceae</taxon>
        <taxon>Camellia</taxon>
    </lineage>
</organism>
<comment type="caution">
    <text evidence="2">The sequence shown here is derived from an EMBL/GenBank/DDBJ whole genome shotgun (WGS) entry which is preliminary data.</text>
</comment>
<sequence>MANASPLPSRSDPMPGNNDKVLANSDQVSTIDGRKKFLADICCPAGTTLS</sequence>
<dbReference type="AlphaFoldDB" id="A0A7J7G050"/>
<dbReference type="Proteomes" id="UP000593564">
    <property type="component" value="Unassembled WGS sequence"/>
</dbReference>
<reference evidence="3" key="1">
    <citation type="journal article" date="2020" name="Nat. Commun.">
        <title>Genome assembly of wild tea tree DASZ reveals pedigree and selection history of tea varieties.</title>
        <authorList>
            <person name="Zhang W."/>
            <person name="Zhang Y."/>
            <person name="Qiu H."/>
            <person name="Guo Y."/>
            <person name="Wan H."/>
            <person name="Zhang X."/>
            <person name="Scossa F."/>
            <person name="Alseekh S."/>
            <person name="Zhang Q."/>
            <person name="Wang P."/>
            <person name="Xu L."/>
            <person name="Schmidt M.H."/>
            <person name="Jia X."/>
            <person name="Li D."/>
            <person name="Zhu A."/>
            <person name="Guo F."/>
            <person name="Chen W."/>
            <person name="Ni D."/>
            <person name="Usadel B."/>
            <person name="Fernie A.R."/>
            <person name="Wen W."/>
        </authorList>
    </citation>
    <scope>NUCLEOTIDE SEQUENCE [LARGE SCALE GENOMIC DNA]</scope>
    <source>
        <strain evidence="3">cv. G240</strain>
    </source>
</reference>
<accession>A0A7J7G050</accession>
<keyword evidence="3" id="KW-1185">Reference proteome</keyword>
<feature type="region of interest" description="Disordered" evidence="1">
    <location>
        <begin position="1"/>
        <end position="24"/>
    </location>
</feature>
<evidence type="ECO:0000313" key="2">
    <source>
        <dbReference type="EMBL" id="KAF5932626.1"/>
    </source>
</evidence>
<reference evidence="2 3" key="2">
    <citation type="submission" date="2020-07" db="EMBL/GenBank/DDBJ databases">
        <title>Genome assembly of wild tea tree DASZ reveals pedigree and selection history of tea varieties.</title>
        <authorList>
            <person name="Zhang W."/>
        </authorList>
    </citation>
    <scope>NUCLEOTIDE SEQUENCE [LARGE SCALE GENOMIC DNA]</scope>
    <source>
        <strain evidence="3">cv. G240</strain>
        <tissue evidence="2">Leaf</tissue>
    </source>
</reference>
<gene>
    <name evidence="2" type="ORF">HYC85_028797</name>
</gene>
<name>A0A7J7G050_CAMSI</name>
<proteinExistence type="predicted"/>
<evidence type="ECO:0000256" key="1">
    <source>
        <dbReference type="SAM" id="MobiDB-lite"/>
    </source>
</evidence>
<evidence type="ECO:0000313" key="3">
    <source>
        <dbReference type="Proteomes" id="UP000593564"/>
    </source>
</evidence>